<keyword evidence="1" id="KW-0812">Transmembrane</keyword>
<keyword evidence="1" id="KW-1133">Transmembrane helix</keyword>
<dbReference type="AlphaFoldDB" id="A0A315W2L5"/>
<proteinExistence type="predicted"/>
<name>A0A315W2L5_GAMAF</name>
<evidence type="ECO:0000313" key="2">
    <source>
        <dbReference type="EMBL" id="PWA29891.1"/>
    </source>
</evidence>
<keyword evidence="1" id="KW-0472">Membrane</keyword>
<feature type="transmembrane region" description="Helical" evidence="1">
    <location>
        <begin position="6"/>
        <end position="30"/>
    </location>
</feature>
<evidence type="ECO:0000313" key="3">
    <source>
        <dbReference type="Proteomes" id="UP000250572"/>
    </source>
</evidence>
<organism evidence="2 3">
    <name type="scientific">Gambusia affinis</name>
    <name type="common">Western mosquitofish</name>
    <name type="synonym">Heterandria affinis</name>
    <dbReference type="NCBI Taxonomy" id="33528"/>
    <lineage>
        <taxon>Eukaryota</taxon>
        <taxon>Metazoa</taxon>
        <taxon>Chordata</taxon>
        <taxon>Craniata</taxon>
        <taxon>Vertebrata</taxon>
        <taxon>Euteleostomi</taxon>
        <taxon>Actinopterygii</taxon>
        <taxon>Neopterygii</taxon>
        <taxon>Teleostei</taxon>
        <taxon>Neoteleostei</taxon>
        <taxon>Acanthomorphata</taxon>
        <taxon>Ovalentaria</taxon>
        <taxon>Atherinomorphae</taxon>
        <taxon>Cyprinodontiformes</taxon>
        <taxon>Poeciliidae</taxon>
        <taxon>Poeciliinae</taxon>
        <taxon>Gambusia</taxon>
    </lineage>
</organism>
<comment type="caution">
    <text evidence="2">The sequence shown here is derived from an EMBL/GenBank/DDBJ whole genome shotgun (WGS) entry which is preliminary data.</text>
</comment>
<dbReference type="Proteomes" id="UP000250572">
    <property type="component" value="Unassembled WGS sequence"/>
</dbReference>
<keyword evidence="3" id="KW-1185">Reference proteome</keyword>
<accession>A0A315W2L5</accession>
<sequence>MTPKASHIISITTWVVLLTMTAPYCILMLINKHHDEHRIISRRVHQVHLASSNSKKLVRSRRNMLVLEFRAQLNLNQIFCMKQKRNTSSVEASDSEDQLNTCVEENMLPASPMELSTALYQ</sequence>
<dbReference type="EMBL" id="NHOQ01000496">
    <property type="protein sequence ID" value="PWA29891.1"/>
    <property type="molecule type" value="Genomic_DNA"/>
</dbReference>
<evidence type="ECO:0000256" key="1">
    <source>
        <dbReference type="SAM" id="Phobius"/>
    </source>
</evidence>
<reference evidence="2 3" key="1">
    <citation type="journal article" date="2018" name="G3 (Bethesda)">
        <title>A High-Quality Reference Genome for the Invasive Mosquitofish Gambusia affinis Using a Chicago Library.</title>
        <authorList>
            <person name="Hoffberg S.L."/>
            <person name="Troendle N.J."/>
            <person name="Glenn T.C."/>
            <person name="Mahmud O."/>
            <person name="Louha S."/>
            <person name="Chalopin D."/>
            <person name="Bennetzen J.L."/>
            <person name="Mauricio R."/>
        </authorList>
    </citation>
    <scope>NUCLEOTIDE SEQUENCE [LARGE SCALE GENOMIC DNA]</scope>
    <source>
        <strain evidence="2">NE01/NJP1002.9</strain>
        <tissue evidence="2">Muscle</tissue>
    </source>
</reference>
<gene>
    <name evidence="2" type="ORF">CCH79_00020871</name>
</gene>
<protein>
    <recommendedName>
        <fullName evidence="4">G-protein coupled receptors family 1 profile domain-containing protein</fullName>
    </recommendedName>
</protein>
<evidence type="ECO:0008006" key="4">
    <source>
        <dbReference type="Google" id="ProtNLM"/>
    </source>
</evidence>